<evidence type="ECO:0000313" key="1">
    <source>
        <dbReference type="EMBL" id="KDQ10311.1"/>
    </source>
</evidence>
<proteinExistence type="predicted"/>
<dbReference type="Proteomes" id="UP000027195">
    <property type="component" value="Unassembled WGS sequence"/>
</dbReference>
<dbReference type="EMBL" id="KL198069">
    <property type="protein sequence ID" value="KDQ10311.1"/>
    <property type="molecule type" value="Genomic_DNA"/>
</dbReference>
<gene>
    <name evidence="1" type="ORF">BOTBODRAFT_58215</name>
</gene>
<organism evidence="1 2">
    <name type="scientific">Botryobasidium botryosum (strain FD-172 SS1)</name>
    <dbReference type="NCBI Taxonomy" id="930990"/>
    <lineage>
        <taxon>Eukaryota</taxon>
        <taxon>Fungi</taxon>
        <taxon>Dikarya</taxon>
        <taxon>Basidiomycota</taxon>
        <taxon>Agaricomycotina</taxon>
        <taxon>Agaricomycetes</taxon>
        <taxon>Cantharellales</taxon>
        <taxon>Botryobasidiaceae</taxon>
        <taxon>Botryobasidium</taxon>
    </lineage>
</organism>
<keyword evidence="2" id="KW-1185">Reference proteome</keyword>
<accession>A0A067MFJ5</accession>
<dbReference type="HOGENOM" id="CLU_2049330_0_0_1"/>
<reference evidence="2" key="1">
    <citation type="journal article" date="2014" name="Proc. Natl. Acad. Sci. U.S.A.">
        <title>Extensive sampling of basidiomycete genomes demonstrates inadequacy of the white-rot/brown-rot paradigm for wood decay fungi.</title>
        <authorList>
            <person name="Riley R."/>
            <person name="Salamov A.A."/>
            <person name="Brown D.W."/>
            <person name="Nagy L.G."/>
            <person name="Floudas D."/>
            <person name="Held B.W."/>
            <person name="Levasseur A."/>
            <person name="Lombard V."/>
            <person name="Morin E."/>
            <person name="Otillar R."/>
            <person name="Lindquist E.A."/>
            <person name="Sun H."/>
            <person name="LaButti K.M."/>
            <person name="Schmutz J."/>
            <person name="Jabbour D."/>
            <person name="Luo H."/>
            <person name="Baker S.E."/>
            <person name="Pisabarro A.G."/>
            <person name="Walton J.D."/>
            <person name="Blanchette R.A."/>
            <person name="Henrissat B."/>
            <person name="Martin F."/>
            <person name="Cullen D."/>
            <person name="Hibbett D.S."/>
            <person name="Grigoriev I.V."/>
        </authorList>
    </citation>
    <scope>NUCLEOTIDE SEQUENCE [LARGE SCALE GENOMIC DNA]</scope>
    <source>
        <strain evidence="2">FD-172 SS1</strain>
    </source>
</reference>
<dbReference type="OrthoDB" id="2627879at2759"/>
<evidence type="ECO:0000313" key="2">
    <source>
        <dbReference type="Proteomes" id="UP000027195"/>
    </source>
</evidence>
<dbReference type="AlphaFoldDB" id="A0A067MFJ5"/>
<sequence>MSVNFEGLKVIETGSGPAYLYTAGGDEYILSVSLMEFQNTIDKGSRAIKLQVYFKPPFVGKMDLGETSGNLTEGVKVSFENSGLTAGWVSAFVRNNQVIQAWKFSAFGKEMEGEAPITSL</sequence>
<protein>
    <submittedName>
        <fullName evidence="1">Uncharacterized protein</fullName>
    </submittedName>
</protein>
<dbReference type="InParanoid" id="A0A067MFJ5"/>
<name>A0A067MFJ5_BOTB1</name>